<sequence>MQSSFSLNQSKLTTKNAPCTGPDMDHRANIPQVAFDLMKAIEHVRVLFIDLEATLSLSQKTISDLIETCSKADVNLSGFPNTSMEGTEHDDTEATPPIDALLAQHLRDGDEKAASDRLMTVVAQKTLKSTQILNQPLERSLSDIRATIPTLVITTNIFSVPKSAKRGIECLHRLKQEILPVTQHQRNVLEPFLAQMNQVLNDNDKLYWDLLADDERAKVAGDSLSNIITSYGFLDHYNFLEEAVEKLCAYHLRPSVKKLQIVNDQLSKYRTRLENWREHIPLRDSRSEILSDSQAGLEGRHNSEE</sequence>
<keyword evidence="3" id="KW-1185">Reference proteome</keyword>
<protein>
    <submittedName>
        <fullName evidence="2">Uncharacterized protein</fullName>
    </submittedName>
</protein>
<feature type="compositionally biased region" description="Polar residues" evidence="1">
    <location>
        <begin position="1"/>
        <end position="17"/>
    </location>
</feature>
<dbReference type="Proteomes" id="UP001456524">
    <property type="component" value="Unassembled WGS sequence"/>
</dbReference>
<evidence type="ECO:0000313" key="2">
    <source>
        <dbReference type="EMBL" id="KAK8176103.1"/>
    </source>
</evidence>
<comment type="caution">
    <text evidence="2">The sequence shown here is derived from an EMBL/GenBank/DDBJ whole genome shotgun (WGS) entry which is preliminary data.</text>
</comment>
<reference evidence="2 3" key="1">
    <citation type="journal article" date="2022" name="G3 (Bethesda)">
        <title>Enemy or ally: a genomic approach to elucidate the lifestyle of Phyllosticta citrichinaensis.</title>
        <authorList>
            <person name="Buijs V.A."/>
            <person name="Groenewald J.Z."/>
            <person name="Haridas S."/>
            <person name="LaButti K.M."/>
            <person name="Lipzen A."/>
            <person name="Martin F.M."/>
            <person name="Barry K."/>
            <person name="Grigoriev I.V."/>
            <person name="Crous P.W."/>
            <person name="Seidl M.F."/>
        </authorList>
    </citation>
    <scope>NUCLEOTIDE SEQUENCE [LARGE SCALE GENOMIC DNA]</scope>
    <source>
        <strain evidence="2 3">CBS 129764</strain>
    </source>
</reference>
<dbReference type="EMBL" id="JBBWUH010000002">
    <property type="protein sequence ID" value="KAK8176103.1"/>
    <property type="molecule type" value="Genomic_DNA"/>
</dbReference>
<evidence type="ECO:0000256" key="1">
    <source>
        <dbReference type="SAM" id="MobiDB-lite"/>
    </source>
</evidence>
<accession>A0ABR1Y5I6</accession>
<proteinExistence type="predicted"/>
<evidence type="ECO:0000313" key="3">
    <source>
        <dbReference type="Proteomes" id="UP001456524"/>
    </source>
</evidence>
<feature type="region of interest" description="Disordered" evidence="1">
    <location>
        <begin position="1"/>
        <end position="24"/>
    </location>
</feature>
<organism evidence="2 3">
    <name type="scientific">Phyllosticta citrichinensis</name>
    <dbReference type="NCBI Taxonomy" id="1130410"/>
    <lineage>
        <taxon>Eukaryota</taxon>
        <taxon>Fungi</taxon>
        <taxon>Dikarya</taxon>
        <taxon>Ascomycota</taxon>
        <taxon>Pezizomycotina</taxon>
        <taxon>Dothideomycetes</taxon>
        <taxon>Dothideomycetes incertae sedis</taxon>
        <taxon>Botryosphaeriales</taxon>
        <taxon>Phyllostictaceae</taxon>
        <taxon>Phyllosticta</taxon>
    </lineage>
</organism>
<gene>
    <name evidence="2" type="ORF">IWX90DRAFT_132276</name>
</gene>
<name>A0ABR1Y5I6_9PEZI</name>